<dbReference type="PROSITE" id="PS51257">
    <property type="entry name" value="PROKAR_LIPOPROTEIN"/>
    <property type="match status" value="1"/>
</dbReference>
<accession>A0A6S6TDK2</accession>
<feature type="chain" id="PRO_5027844242" description="Bacterial Ig domain-containing protein" evidence="2">
    <location>
        <begin position="21"/>
        <end position="744"/>
    </location>
</feature>
<proteinExistence type="predicted"/>
<protein>
    <recommendedName>
        <fullName evidence="3">Bacterial Ig domain-containing protein</fullName>
    </recommendedName>
</protein>
<evidence type="ECO:0000313" key="4">
    <source>
        <dbReference type="EMBL" id="CAA6821291.1"/>
    </source>
</evidence>
<evidence type="ECO:0000259" key="3">
    <source>
        <dbReference type="Pfam" id="PF17936"/>
    </source>
</evidence>
<keyword evidence="2" id="KW-0732">Signal</keyword>
<name>A0A6S6TDK2_9GAMM</name>
<organism evidence="4">
    <name type="scientific">uncultured Thiotrichaceae bacterium</name>
    <dbReference type="NCBI Taxonomy" id="298394"/>
    <lineage>
        <taxon>Bacteria</taxon>
        <taxon>Pseudomonadati</taxon>
        <taxon>Pseudomonadota</taxon>
        <taxon>Gammaproteobacteria</taxon>
        <taxon>Thiotrichales</taxon>
        <taxon>Thiotrichaceae</taxon>
        <taxon>environmental samples</taxon>
    </lineage>
</organism>
<dbReference type="EMBL" id="CACVAY010000103">
    <property type="protein sequence ID" value="CAA6821291.1"/>
    <property type="molecule type" value="Genomic_DNA"/>
</dbReference>
<sequence>MLMRILYTCVFMLSLGLASCGGSDGDSGDGDSTNTNPSTPTTPNTPTEPSVVSTNADSNGLISVQGRAEAGTTITITFPSGSQQTTTADQNGDFTISSTSAQSYGDITVSSTNTEGGTSSATIPSDIVLKTLYQATGLMPELSFEPSLGVNTETPQAGAVTAGNPMPFADIFRTARPFKEFNKKYNDENTLVDANTLFDSNGWPTELDPDLGFIKTKLLQGNLRDSIPDGKYTVMYEGNGLLEFSGEPLVGSAIKVPNENKYILNLQLSDFDETNEAAASETNAINMNIKNITPDSYIKNIRIAMPGGTCTDSSDISNPFVYVDSQADCPTASSYESFAQQLSADRNTIIFNPDYLLFLRNFKTIRMMNLMEASLKDLCHDPENCPPEAGTWENRATLDDAFWGGNDGETAAIEHKGVPIEVIIALANTVKRDIWINIPHVASDDYVTQLSTALYSQLDTSIKVYIEYSNEVWNSGFAAHEYITTKGLALDLGDVPSDYIGSNRDTRYFARLRYHSQRSVEIFNLFSEAFENDSARVVRVLGSFIGDKVLTREMLKNISTDDIDAVAIAPYFFGCAKRSICPDAPKTLLEATTVDDIFDVIDQPGSVDVKALESTIQTISNHLDEMAAYNLELVTYEGGQHLVTGIFGNAITESDKPRLRQLFNAANRDPRMKDRYLQLLNAWKGLFGQGATLFTLYTMPQSYYRFGNFGLKEHLRKPRTESPKFDATLQFQEEADQCWWTNCQ</sequence>
<reference evidence="4" key="1">
    <citation type="submission" date="2020-01" db="EMBL/GenBank/DDBJ databases">
        <authorList>
            <person name="Meier V. D."/>
            <person name="Meier V D."/>
        </authorList>
    </citation>
    <scope>NUCLEOTIDE SEQUENCE</scope>
    <source>
        <strain evidence="4">HLG_WM_MAG_07</strain>
    </source>
</reference>
<dbReference type="InterPro" id="IPR013783">
    <property type="entry name" value="Ig-like_fold"/>
</dbReference>
<feature type="compositionally biased region" description="Low complexity" evidence="1">
    <location>
        <begin position="30"/>
        <end position="54"/>
    </location>
</feature>
<evidence type="ECO:0000256" key="1">
    <source>
        <dbReference type="SAM" id="MobiDB-lite"/>
    </source>
</evidence>
<dbReference type="AlphaFoldDB" id="A0A6S6TDK2"/>
<feature type="region of interest" description="Disordered" evidence="1">
    <location>
        <begin position="22"/>
        <end position="57"/>
    </location>
</feature>
<feature type="signal peptide" evidence="2">
    <location>
        <begin position="1"/>
        <end position="20"/>
    </location>
</feature>
<dbReference type="Gene3D" id="2.60.40.10">
    <property type="entry name" value="Immunoglobulins"/>
    <property type="match status" value="1"/>
</dbReference>
<evidence type="ECO:0000256" key="2">
    <source>
        <dbReference type="SAM" id="SignalP"/>
    </source>
</evidence>
<dbReference type="Pfam" id="PF17936">
    <property type="entry name" value="Big_6"/>
    <property type="match status" value="1"/>
</dbReference>
<dbReference type="InterPro" id="IPR041498">
    <property type="entry name" value="Big_6"/>
</dbReference>
<gene>
    <name evidence="4" type="ORF">HELGO_WM6041</name>
</gene>
<feature type="domain" description="Bacterial Ig" evidence="3">
    <location>
        <begin position="46"/>
        <end position="122"/>
    </location>
</feature>